<proteinExistence type="predicted"/>
<evidence type="ECO:0000313" key="3">
    <source>
        <dbReference type="Proteomes" id="UP000322181"/>
    </source>
</evidence>
<dbReference type="RefSeq" id="WP_150385098.1">
    <property type="nucleotide sequence ID" value="NZ_JAKMWO010000001.1"/>
</dbReference>
<accession>A0A5M9QZG6</accession>
<sequence>MNNKKLITTLCFGLVLFITGCSGASGFGKKKTEPMAASVTGYNHTQLSITTFSINGGGGSMGGSSCCVLLPEKWSPHLVARVKWESLDKSKLSRRPDYDEVEAYDLWSAEIDKLSISHEITVPIPEYSTEDACSVKVHFLPCDQVKVTTSCYGYGSPEYPVKEPFNMKEPAVCPK</sequence>
<dbReference type="PROSITE" id="PS51257">
    <property type="entry name" value="PROKAR_LIPOPROTEIN"/>
    <property type="match status" value="1"/>
</dbReference>
<dbReference type="AlphaFoldDB" id="A0A5M9QZG6"/>
<dbReference type="Pfam" id="PF11745">
    <property type="entry name" value="DUF3304"/>
    <property type="match status" value="1"/>
</dbReference>
<feature type="chain" id="PRO_5024344061" evidence="1">
    <location>
        <begin position="25"/>
        <end position="175"/>
    </location>
</feature>
<keyword evidence="1" id="KW-0732">Signal</keyword>
<dbReference type="EMBL" id="VXKB01000006">
    <property type="protein sequence ID" value="KAA8713591.1"/>
    <property type="molecule type" value="Genomic_DNA"/>
</dbReference>
<reference evidence="2 3" key="1">
    <citation type="submission" date="2019-09" db="EMBL/GenBank/DDBJ databases">
        <title>Draft genome sequence of various Type strains from the CCUG.</title>
        <authorList>
            <person name="Pineiro-Iglesias B."/>
            <person name="Tunovic T."/>
            <person name="Unosson C."/>
            <person name="Inganas E."/>
            <person name="Ohlen M."/>
            <person name="Cardew S."/>
            <person name="Jensie-Markopoulos S."/>
            <person name="Salva-Serra F."/>
            <person name="Jaen-Luchoro D."/>
            <person name="Karlsson R."/>
            <person name="Svensson-Stadler L."/>
            <person name="Chun J."/>
            <person name="Moore E."/>
        </authorList>
    </citation>
    <scope>NUCLEOTIDE SEQUENCE [LARGE SCALE GENOMIC DNA]</scope>
    <source>
        <strain evidence="2 3">CCUG 53682T</strain>
    </source>
</reference>
<dbReference type="InterPro" id="IPR021733">
    <property type="entry name" value="DUF3304"/>
</dbReference>
<evidence type="ECO:0000256" key="1">
    <source>
        <dbReference type="SAM" id="SignalP"/>
    </source>
</evidence>
<gene>
    <name evidence="2" type="ORF">F4V73_16785</name>
</gene>
<comment type="caution">
    <text evidence="2">The sequence shown here is derived from an EMBL/GenBank/DDBJ whole genome shotgun (WGS) entry which is preliminary data.</text>
</comment>
<name>A0A5M9QZG6_9GAMM</name>
<organism evidence="2 3">
    <name type="scientific">Morganella psychrotolerans</name>
    <dbReference type="NCBI Taxonomy" id="368603"/>
    <lineage>
        <taxon>Bacteria</taxon>
        <taxon>Pseudomonadati</taxon>
        <taxon>Pseudomonadota</taxon>
        <taxon>Gammaproteobacteria</taxon>
        <taxon>Enterobacterales</taxon>
        <taxon>Morganellaceae</taxon>
        <taxon>Morganella</taxon>
    </lineage>
</organism>
<evidence type="ECO:0000313" key="2">
    <source>
        <dbReference type="EMBL" id="KAA8713591.1"/>
    </source>
</evidence>
<protein>
    <submittedName>
        <fullName evidence="2">DUF3304 domain-containing protein</fullName>
    </submittedName>
</protein>
<dbReference type="Proteomes" id="UP000322181">
    <property type="component" value="Unassembled WGS sequence"/>
</dbReference>
<feature type="signal peptide" evidence="1">
    <location>
        <begin position="1"/>
        <end position="24"/>
    </location>
</feature>